<dbReference type="InterPro" id="IPR003439">
    <property type="entry name" value="ABC_transporter-like_ATP-bd"/>
</dbReference>
<dbReference type="InterPro" id="IPR016024">
    <property type="entry name" value="ARM-type_fold"/>
</dbReference>
<keyword evidence="8" id="KW-0378">Hydrolase</keyword>
<feature type="region of interest" description="Disordered" evidence="15">
    <location>
        <begin position="1036"/>
        <end position="1059"/>
    </location>
</feature>
<dbReference type="SMART" id="SM00298">
    <property type="entry name" value="CHROMO"/>
    <property type="match status" value="1"/>
</dbReference>
<dbReference type="SUPFAM" id="SSF54160">
    <property type="entry name" value="Chromo domain-like"/>
    <property type="match status" value="1"/>
</dbReference>
<dbReference type="VEuPathDB" id="FungiDB:TREMEDRAFT_70996"/>
<keyword evidence="11" id="KW-0648">Protein biosynthesis</keyword>
<dbReference type="Gene3D" id="3.40.50.300">
    <property type="entry name" value="P-loop containing nucleotide triphosphate hydrolases"/>
    <property type="match status" value="2"/>
</dbReference>
<gene>
    <name evidence="17" type="ORF">M231_04181</name>
</gene>
<comment type="similarity">
    <text evidence="3">Belongs to the ABC transporter superfamily. ABCF family. EF3 subfamily.</text>
</comment>
<organism evidence="17 18">
    <name type="scientific">Tremella mesenterica</name>
    <name type="common">Jelly fungus</name>
    <dbReference type="NCBI Taxonomy" id="5217"/>
    <lineage>
        <taxon>Eukaryota</taxon>
        <taxon>Fungi</taxon>
        <taxon>Dikarya</taxon>
        <taxon>Basidiomycota</taxon>
        <taxon>Agaricomycotina</taxon>
        <taxon>Tremellomycetes</taxon>
        <taxon>Tremellales</taxon>
        <taxon>Tremellaceae</taxon>
        <taxon>Tremella</taxon>
    </lineage>
</organism>
<comment type="subcellular location">
    <subcellularLocation>
        <location evidence="1">Cytoplasm</location>
        <location evidence="1">Cytosol</location>
    </subcellularLocation>
</comment>
<dbReference type="SMART" id="SM01349">
    <property type="entry name" value="TOG"/>
    <property type="match status" value="1"/>
</dbReference>
<dbReference type="Pfam" id="PF24987">
    <property type="entry name" value="HEAT_EF3_N"/>
    <property type="match status" value="1"/>
</dbReference>
<keyword evidence="10" id="KW-0694">RNA-binding</keyword>
<reference evidence="17 18" key="1">
    <citation type="submission" date="2016-06" db="EMBL/GenBank/DDBJ databases">
        <title>Evolution of pathogenesis and genome organization in the Tremellales.</title>
        <authorList>
            <person name="Cuomo C."/>
            <person name="Litvintseva A."/>
            <person name="Heitman J."/>
            <person name="Chen Y."/>
            <person name="Sun S."/>
            <person name="Springer D."/>
            <person name="Dromer F."/>
            <person name="Young S."/>
            <person name="Zeng Q."/>
            <person name="Chapman S."/>
            <person name="Gujja S."/>
            <person name="Saif S."/>
            <person name="Birren B."/>
        </authorList>
    </citation>
    <scope>NUCLEOTIDE SEQUENCE [LARGE SCALE GENOMIC DNA]</scope>
    <source>
        <strain evidence="17 18">ATCC 28783</strain>
    </source>
</reference>
<feature type="domain" description="ABC transporter" evidence="16">
    <location>
        <begin position="447"/>
        <end position="662"/>
    </location>
</feature>
<name>A0A4Q1BL86_TREME</name>
<comment type="pathway">
    <text evidence="2">Protein biosynthesis; polypeptide chain elongation.</text>
</comment>
<comment type="catalytic activity">
    <reaction evidence="12">
        <text>ATP + H2O = ADP + phosphate + H(+)</text>
        <dbReference type="Rhea" id="RHEA:13065"/>
        <dbReference type="ChEBI" id="CHEBI:15377"/>
        <dbReference type="ChEBI" id="CHEBI:15378"/>
        <dbReference type="ChEBI" id="CHEBI:30616"/>
        <dbReference type="ChEBI" id="CHEBI:43474"/>
        <dbReference type="ChEBI" id="CHEBI:456216"/>
    </reaction>
</comment>
<dbReference type="Pfam" id="PF24984">
    <property type="entry name" value="HEAT_EF3_GNC1"/>
    <property type="match status" value="1"/>
</dbReference>
<dbReference type="GO" id="GO:0005524">
    <property type="term" value="F:ATP binding"/>
    <property type="evidence" value="ECO:0007669"/>
    <property type="project" value="UniProtKB-KW"/>
</dbReference>
<evidence type="ECO:0000256" key="5">
    <source>
        <dbReference type="ARBA" id="ARBA00022737"/>
    </source>
</evidence>
<evidence type="ECO:0000256" key="8">
    <source>
        <dbReference type="ARBA" id="ARBA00022801"/>
    </source>
</evidence>
<feature type="region of interest" description="Disordered" evidence="15">
    <location>
        <begin position="989"/>
        <end position="1011"/>
    </location>
</feature>
<protein>
    <recommendedName>
        <fullName evidence="13">Elongation factor 3</fullName>
    </recommendedName>
    <alternativeName>
        <fullName evidence="14">Eukaryotic elongation factor 3</fullName>
    </alternativeName>
</protein>
<evidence type="ECO:0000256" key="1">
    <source>
        <dbReference type="ARBA" id="ARBA00004514"/>
    </source>
</evidence>
<dbReference type="InterPro" id="IPR011989">
    <property type="entry name" value="ARM-like"/>
</dbReference>
<dbReference type="CDD" id="cd03221">
    <property type="entry name" value="ABCF_EF-3"/>
    <property type="match status" value="1"/>
</dbReference>
<evidence type="ECO:0000256" key="15">
    <source>
        <dbReference type="SAM" id="MobiDB-lite"/>
    </source>
</evidence>
<evidence type="ECO:0000256" key="12">
    <source>
        <dbReference type="ARBA" id="ARBA00049360"/>
    </source>
</evidence>
<evidence type="ECO:0000256" key="10">
    <source>
        <dbReference type="ARBA" id="ARBA00022884"/>
    </source>
</evidence>
<dbReference type="CDD" id="cd18626">
    <property type="entry name" value="CD_eEF3"/>
    <property type="match status" value="1"/>
</dbReference>
<dbReference type="InterPro" id="IPR050611">
    <property type="entry name" value="ABCF"/>
</dbReference>
<evidence type="ECO:0000256" key="7">
    <source>
        <dbReference type="ARBA" id="ARBA00022768"/>
    </source>
</evidence>
<dbReference type="PROSITE" id="PS50893">
    <property type="entry name" value="ABC_TRANSPORTER_2"/>
    <property type="match status" value="2"/>
</dbReference>
<evidence type="ECO:0000256" key="2">
    <source>
        <dbReference type="ARBA" id="ARBA00004815"/>
    </source>
</evidence>
<evidence type="ECO:0000259" key="16">
    <source>
        <dbReference type="PROSITE" id="PS50893"/>
    </source>
</evidence>
<evidence type="ECO:0000313" key="17">
    <source>
        <dbReference type="EMBL" id="RXK38549.1"/>
    </source>
</evidence>
<dbReference type="PANTHER" id="PTHR19211:SF5">
    <property type="entry name" value="ELONGATION FACTOR 3A-RELATED"/>
    <property type="match status" value="1"/>
</dbReference>
<dbReference type="EMBL" id="SDIL01000046">
    <property type="protein sequence ID" value="RXK38549.1"/>
    <property type="molecule type" value="Genomic_DNA"/>
</dbReference>
<evidence type="ECO:0000256" key="9">
    <source>
        <dbReference type="ARBA" id="ARBA00022840"/>
    </source>
</evidence>
<comment type="caution">
    <text evidence="17">The sequence shown here is derived from an EMBL/GenBank/DDBJ whole genome shotgun (WGS) entry which is preliminary data.</text>
</comment>
<dbReference type="InterPro" id="IPR027417">
    <property type="entry name" value="P-loop_NTPase"/>
</dbReference>
<evidence type="ECO:0000256" key="6">
    <source>
        <dbReference type="ARBA" id="ARBA00022741"/>
    </source>
</evidence>
<dbReference type="GO" id="GO:0005829">
    <property type="term" value="C:cytosol"/>
    <property type="evidence" value="ECO:0007669"/>
    <property type="project" value="UniProtKB-SubCell"/>
</dbReference>
<feature type="compositionally biased region" description="Basic residues" evidence="15">
    <location>
        <begin position="1038"/>
        <end position="1048"/>
    </location>
</feature>
<dbReference type="AlphaFoldDB" id="A0A4Q1BL86"/>
<dbReference type="FunCoup" id="A0A4Q1BL86">
    <property type="interactions" value="30"/>
</dbReference>
<proteinExistence type="inferred from homology"/>
<evidence type="ECO:0000256" key="4">
    <source>
        <dbReference type="ARBA" id="ARBA00022490"/>
    </source>
</evidence>
<dbReference type="InParanoid" id="A0A4Q1BL86"/>
<dbReference type="InterPro" id="IPR000953">
    <property type="entry name" value="Chromo/chromo_shadow_dom"/>
</dbReference>
<dbReference type="FunFam" id="3.40.50.300:FF:000193">
    <property type="entry name" value="Probable Elongation factor 3"/>
    <property type="match status" value="1"/>
</dbReference>
<keyword evidence="4" id="KW-0963">Cytoplasm</keyword>
<dbReference type="GO" id="GO:0003723">
    <property type="term" value="F:RNA binding"/>
    <property type="evidence" value="ECO:0007669"/>
    <property type="project" value="UniProtKB-KW"/>
</dbReference>
<dbReference type="Gene3D" id="1.25.10.10">
    <property type="entry name" value="Leucine-rich Repeat Variant"/>
    <property type="match status" value="1"/>
</dbReference>
<keyword evidence="5" id="KW-0677">Repeat</keyword>
<dbReference type="SUPFAM" id="SSF52540">
    <property type="entry name" value="P-loop containing nucleoside triphosphate hydrolases"/>
    <property type="match status" value="2"/>
</dbReference>
<dbReference type="OMA" id="VLSEAMW"/>
<dbReference type="SUPFAM" id="SSF48371">
    <property type="entry name" value="ARM repeat"/>
    <property type="match status" value="1"/>
</dbReference>
<dbReference type="InterPro" id="IPR016197">
    <property type="entry name" value="Chromo-like_dom_sf"/>
</dbReference>
<dbReference type="FunFam" id="1.25.10.10:FF:000076">
    <property type="entry name" value="Elongation factor 3"/>
    <property type="match status" value="1"/>
</dbReference>
<evidence type="ECO:0000256" key="3">
    <source>
        <dbReference type="ARBA" id="ARBA00011054"/>
    </source>
</evidence>
<evidence type="ECO:0000256" key="14">
    <source>
        <dbReference type="ARBA" id="ARBA00050045"/>
    </source>
</evidence>
<feature type="domain" description="ABC transporter" evidence="16">
    <location>
        <begin position="690"/>
        <end position="1007"/>
    </location>
</feature>
<dbReference type="UniPathway" id="UPA00345"/>
<dbReference type="GO" id="GO:0016887">
    <property type="term" value="F:ATP hydrolysis activity"/>
    <property type="evidence" value="ECO:0007669"/>
    <property type="project" value="InterPro"/>
</dbReference>
<dbReference type="InterPro" id="IPR034085">
    <property type="entry name" value="TOG"/>
</dbReference>
<dbReference type="PANTHER" id="PTHR19211">
    <property type="entry name" value="ATP-BINDING TRANSPORT PROTEIN-RELATED"/>
    <property type="match status" value="1"/>
</dbReference>
<dbReference type="SMART" id="SM00382">
    <property type="entry name" value="AAA"/>
    <property type="match status" value="2"/>
</dbReference>
<keyword evidence="6" id="KW-0547">Nucleotide-binding</keyword>
<dbReference type="OrthoDB" id="2110130at2759"/>
<dbReference type="GO" id="GO:0003746">
    <property type="term" value="F:translation elongation factor activity"/>
    <property type="evidence" value="ECO:0007669"/>
    <property type="project" value="UniProtKB-KW"/>
</dbReference>
<dbReference type="Gene3D" id="2.40.50.990">
    <property type="match status" value="1"/>
</dbReference>
<dbReference type="FunFam" id="2.40.50.990:FF:000002">
    <property type="entry name" value="mRNA export factor elf1"/>
    <property type="match status" value="1"/>
</dbReference>
<dbReference type="PROSITE" id="PS00211">
    <property type="entry name" value="ABC_TRANSPORTER_1"/>
    <property type="match status" value="2"/>
</dbReference>
<dbReference type="InterPro" id="IPR047038">
    <property type="entry name" value="eEF3_chromodomain-like_sf"/>
</dbReference>
<accession>A0A4Q1BL86</accession>
<evidence type="ECO:0000256" key="13">
    <source>
        <dbReference type="ARBA" id="ARBA00050030"/>
    </source>
</evidence>
<evidence type="ECO:0000256" key="11">
    <source>
        <dbReference type="ARBA" id="ARBA00022917"/>
    </source>
</evidence>
<evidence type="ECO:0000313" key="18">
    <source>
        <dbReference type="Proteomes" id="UP000289152"/>
    </source>
</evidence>
<dbReference type="InterPro" id="IPR003593">
    <property type="entry name" value="AAA+_ATPase"/>
</dbReference>
<keyword evidence="7 17" id="KW-0251">Elongation factor</keyword>
<dbReference type="Proteomes" id="UP000289152">
    <property type="component" value="Unassembled WGS sequence"/>
</dbReference>
<keyword evidence="18" id="KW-1185">Reference proteome</keyword>
<dbReference type="STRING" id="5217.A0A4Q1BL86"/>
<sequence>MMAPAVAATTDAPLKAGSFDVAPVFVSDKATRDEAALALVAAAKKGGVDFFASVGFNDAVVKALTDKKSPGVREAACSAISTLCENGVAILLEPYVVSSEPNTPFPVLLETFADKIPAVKDAAVAAIKAIVQSMNPWATFVLLPALLEQVKTAGKWQIKAGCLDVLQQLIVSAPSQMGMAMPDLVPVLAVAVWDTKADVKKAAKVTLEKATALVENKDIEKFIPALVKSLLNPIEEVPKTINLLAATTFVSEVTAPTISLIAPLLIRGLDERATAIKRKVSVIADNMSKLVGSEYVVRPFLPALLPRLIKTAETIADPEARSVANRAIATLRRIGKVPETSDGTDLPPLKIAQGPDLATNLVALIKKQGGVSVEQTNPALLYSGVLAASLVNAHNFEQRAWEATLPRYIELAVPKFESGPVVRELLQKKADEQETTELKFDDEEEGEDLCNIAQFNLAYGAKILLHHASMRLKRGHRYGLLGRNGTGKSTLMNAIVNNQLDGFPPPTEVRTFYVQHDIDGSEEDISIIDWVMADKRLLGTPEEQKKTLESVGFDEAKQKNSIGSLSGGWKMKLALARAMMFKADILLLDEPTNHLDVLNVTWVVDYLTSLTHCTSIIVSHDSDFLNRTITDVLHLNNFKLKRYPGNLQTFVGHVPEARTYFQLDVSDTYQFKLPNPPILDGVKTKEKALLKMRDVSFQYPGSAVQQLYDVSLQVSLSSRVAILGPNGSGKSTLVKLLTGETEPNIKGTVWKHPNLVIGYVAQHAFHHIDNHLDKTPLEYMLWRYQTGEDLEEMNKANRIMSEEEMKKMKEGAMILKEGVKRFIEEIVARKKLKQSYEYEVSFKGMSSAENMWLPRDELITRGFEKKVMELDAREAQRLGLLRPLVRREIEKHFEDFGLEAEFTSHNTMRGLSGGQKVKIVLGAATWRRPHIICLDEPTNYLDRESLAALIAALKSFEGGVLIITHNREFSESICSEVWAMRDGHLEASGHNWVEGQGSGERIDKKGGGEEDEVQYDALGNPIAAVKKVQKKSAAELRKAKKDRMARRKRGEEVFTDEEL</sequence>
<dbReference type="GO" id="GO:0006338">
    <property type="term" value="P:chromatin remodeling"/>
    <property type="evidence" value="ECO:0007669"/>
    <property type="project" value="UniProtKB-ARBA"/>
</dbReference>
<dbReference type="Pfam" id="PF00005">
    <property type="entry name" value="ABC_tran"/>
    <property type="match status" value="2"/>
</dbReference>
<keyword evidence="9" id="KW-0067">ATP-binding</keyword>
<dbReference type="InterPro" id="IPR017871">
    <property type="entry name" value="ABC_transporter-like_CS"/>
</dbReference>
<dbReference type="InterPro" id="IPR015688">
    <property type="entry name" value="eEF3_ABC2_chromodomain-like"/>
</dbReference>